<evidence type="ECO:0000259" key="1">
    <source>
        <dbReference type="Pfam" id="PF26449"/>
    </source>
</evidence>
<dbReference type="InterPro" id="IPR027417">
    <property type="entry name" value="P-loop_NTPase"/>
</dbReference>
<accession>A0A1G2UW77</accession>
<dbReference type="SUPFAM" id="SSF52540">
    <property type="entry name" value="P-loop containing nucleoside triphosphate hydrolases"/>
    <property type="match status" value="1"/>
</dbReference>
<dbReference type="Proteomes" id="UP000177154">
    <property type="component" value="Unassembled WGS sequence"/>
</dbReference>
<proteinExistence type="predicted"/>
<dbReference type="PANTHER" id="PTHR30121:SF6">
    <property type="entry name" value="SLR6007 PROTEIN"/>
    <property type="match status" value="1"/>
</dbReference>
<feature type="domain" description="DUF8128" evidence="1">
    <location>
        <begin position="170"/>
        <end position="457"/>
    </location>
</feature>
<evidence type="ECO:0000313" key="3">
    <source>
        <dbReference type="Proteomes" id="UP000177154"/>
    </source>
</evidence>
<dbReference type="GO" id="GO:0016020">
    <property type="term" value="C:membrane"/>
    <property type="evidence" value="ECO:0007669"/>
    <property type="project" value="InterPro"/>
</dbReference>
<dbReference type="AlphaFoldDB" id="A0A1G2UW77"/>
<dbReference type="Gene3D" id="3.40.50.300">
    <property type="entry name" value="P-loop containing nucleotide triphosphate hydrolases"/>
    <property type="match status" value="2"/>
</dbReference>
<name>A0A1G2UW77_9BACT</name>
<dbReference type="PANTHER" id="PTHR30121">
    <property type="entry name" value="UNCHARACTERIZED PROTEIN YJGR-RELATED"/>
    <property type="match status" value="1"/>
</dbReference>
<sequence>MKSSNEIDALPRFATPEAEISFLREKIGEKERELREKKLPFETGDVVKAEISRYKDTLSKQVLDDTYALAEHDIESIILNLSPELHDKKMEELLGIFREKGIKNTMTVLGGFKDPHLEDDFHRFLVQYIGHDYDKKDVNLKERAFRGVEMTLYEVALAEEAEKDSGNQAKSLKELISGMEQFFSGMLSVKDNYIVLEITNPEGSDQFIFYVAVPTIHNDLFEKQIISIFNTAHLSKIVDDYNIFNTDGVSLGSYLELTESPAYPLKTYEAFDHDPLNVILNSFSKLQKDGEGAAMQIIFSPQGGKQSDYFNKKYKYAIEQIESGTPAKEAVNLPESFAGEFGKTFKNLFKVPKIAEDKKPADAEAIEKIKNKISSTIVSTNIRLVASAKSRPEAERILESLEASFNQFTDTASNGLVSVRLEKKKLEQFFREYSFRTFNPDHMIPLNLREMTSLIHFQTAKLSPTPQLKQVQVTSAPAPSEVPHDGTLLGVNSYRNTDTNIYITDEDRLRHFYTIGQTGTGKSTLLKNMIIQDIKRGNGVCMIDPHGIDILDILANIPQERFQDVIYFDPSHIEHPMALNMLEYDPRYPEQKTFVVNEIFSIFQKLYGAVPESMGPMFEQYFRNATMLCLEDPDSGSTLLDVSRVLSNKTYRQQKLEKCKNPVVVEFWKEVAEKAGGEASLANIVPYITSKFDVFLSNDIMRPIVAQQKSAFNFREIMDGKKILLVNLSKGRLGDINANLIGLILVGKILMAALSRAPSTSSGQADLPPFYLYIDEFQNITTNSIATILSEARKYKLSLTIAHQFIAQLEEGIRDAVFGNVGSICSFRVGSEDAEYLEKQFAPVFTAQDIMNIDNRNAYLKMLINGRPAKGFNIKTLPTPTGNPTIVETLKQLSYITYGGEREQIEQEILAKYKK</sequence>
<organism evidence="2 3">
    <name type="scientific">Candidatus Zambryskibacteria bacterium RIFCSPLOWO2_12_39_8</name>
    <dbReference type="NCBI Taxonomy" id="1802774"/>
    <lineage>
        <taxon>Bacteria</taxon>
        <taxon>Candidatus Zambryskiibacteriota</taxon>
    </lineage>
</organism>
<reference evidence="2 3" key="1">
    <citation type="journal article" date="2016" name="Nat. Commun.">
        <title>Thousands of microbial genomes shed light on interconnected biogeochemical processes in an aquifer system.</title>
        <authorList>
            <person name="Anantharaman K."/>
            <person name="Brown C.T."/>
            <person name="Hug L.A."/>
            <person name="Sharon I."/>
            <person name="Castelle C.J."/>
            <person name="Probst A.J."/>
            <person name="Thomas B.C."/>
            <person name="Singh A."/>
            <person name="Wilkins M.J."/>
            <person name="Karaoz U."/>
            <person name="Brodie E.L."/>
            <person name="Williams K.H."/>
            <person name="Hubbard S.S."/>
            <person name="Banfield J.F."/>
        </authorList>
    </citation>
    <scope>NUCLEOTIDE SEQUENCE [LARGE SCALE GENOMIC DNA]</scope>
</reference>
<dbReference type="InterPro" id="IPR058441">
    <property type="entry name" value="DUF8128"/>
</dbReference>
<dbReference type="InterPro" id="IPR003688">
    <property type="entry name" value="TraG/VirD4"/>
</dbReference>
<dbReference type="Pfam" id="PF26449">
    <property type="entry name" value="DUF8128"/>
    <property type="match status" value="1"/>
</dbReference>
<gene>
    <name evidence="2" type="ORF">A2Y49_02310</name>
</gene>
<dbReference type="EMBL" id="MHWR01000012">
    <property type="protein sequence ID" value="OHB13608.1"/>
    <property type="molecule type" value="Genomic_DNA"/>
</dbReference>
<dbReference type="CDD" id="cd01127">
    <property type="entry name" value="TrwB_TraG_TraD_VirD4"/>
    <property type="match status" value="1"/>
</dbReference>
<protein>
    <recommendedName>
        <fullName evidence="1">DUF8128 domain-containing protein</fullName>
    </recommendedName>
</protein>
<comment type="caution">
    <text evidence="2">The sequence shown here is derived from an EMBL/GenBank/DDBJ whole genome shotgun (WGS) entry which is preliminary data.</text>
</comment>
<dbReference type="InterPro" id="IPR051162">
    <property type="entry name" value="T4SS_component"/>
</dbReference>
<dbReference type="Pfam" id="PF02534">
    <property type="entry name" value="T4SS-DNA_transf"/>
    <property type="match status" value="1"/>
</dbReference>
<evidence type="ECO:0000313" key="2">
    <source>
        <dbReference type="EMBL" id="OHB13608.1"/>
    </source>
</evidence>